<dbReference type="EMBL" id="MT142503">
    <property type="protein sequence ID" value="QJA83118.1"/>
    <property type="molecule type" value="Genomic_DNA"/>
</dbReference>
<sequence length="94" mass="10874">MDNSWLITKDEAEAASKAFRDSIELARKLNDFENWPTKDFLQAIGHRQLTKVSEKLDELDIEKELNSYSEGEANGWVLCLKTIQHYLRANCTVE</sequence>
<dbReference type="AlphaFoldDB" id="A0A6M3KP72"/>
<proteinExistence type="predicted"/>
<gene>
    <name evidence="2" type="ORF">MM415A00315_0043</name>
    <name evidence="1" type="ORF">MM415B00552_0003</name>
</gene>
<dbReference type="EMBL" id="MT141511">
    <property type="protein sequence ID" value="QJA64013.1"/>
    <property type="molecule type" value="Genomic_DNA"/>
</dbReference>
<name>A0A6M3KP72_9ZZZZ</name>
<evidence type="ECO:0000313" key="2">
    <source>
        <dbReference type="EMBL" id="QJA83118.1"/>
    </source>
</evidence>
<accession>A0A6M3KP72</accession>
<evidence type="ECO:0000313" key="1">
    <source>
        <dbReference type="EMBL" id="QJA64013.1"/>
    </source>
</evidence>
<protein>
    <submittedName>
        <fullName evidence="2">Uncharacterized protein</fullName>
    </submittedName>
</protein>
<reference evidence="2" key="1">
    <citation type="submission" date="2020-03" db="EMBL/GenBank/DDBJ databases">
        <title>The deep terrestrial virosphere.</title>
        <authorList>
            <person name="Holmfeldt K."/>
            <person name="Nilsson E."/>
            <person name="Simone D."/>
            <person name="Lopez-Fernandez M."/>
            <person name="Wu X."/>
            <person name="de Brujin I."/>
            <person name="Lundin D."/>
            <person name="Andersson A."/>
            <person name="Bertilsson S."/>
            <person name="Dopson M."/>
        </authorList>
    </citation>
    <scope>NUCLEOTIDE SEQUENCE</scope>
    <source>
        <strain evidence="2">MM415A00315</strain>
        <strain evidence="1">MM415B00552</strain>
    </source>
</reference>
<organism evidence="2">
    <name type="scientific">viral metagenome</name>
    <dbReference type="NCBI Taxonomy" id="1070528"/>
    <lineage>
        <taxon>unclassified sequences</taxon>
        <taxon>metagenomes</taxon>
        <taxon>organismal metagenomes</taxon>
    </lineage>
</organism>